<comment type="caution">
    <text evidence="2">The sequence shown here is derived from an EMBL/GenBank/DDBJ whole genome shotgun (WGS) entry which is preliminary data.</text>
</comment>
<dbReference type="InterPro" id="IPR003812">
    <property type="entry name" value="Fido"/>
</dbReference>
<sequence>MTGASPATVKRALERLVAAGALLRSGLARATRYTLPERRGYATAAPTVLVAAEPEPIVSPELPWSAKSVAARQRLAQSAGNREPLAYQRSLVDRYVPNQTHWLPAKLAAELAESGSMKGRQPAGTCARRVLAQWLIDLAWSSSRLEGNRHSLLAAADLFKTGLVHGDVDAIMLLNHQRAIEFMVDAVPVHGLTESVVCNVHALLLEQLLADPHALGVVRKNGDLPAQMFTAIIDKARQVKNPVEAAFFLWVNLAYLQPFEDGNGRASRLAANIPLVLRNCAPLSFNDIDPNDHALAMTGVAEQLDLSMATDLFTWTYRRSMKKYAMVLQSLESMTALDPLRLRYRESLADAIQLVVRERQSLREALSALSLDETSAPGLRDMLAKELAALGSHNCARYRLDMAATGTWVAAGRPS</sequence>
<accession>A0A3N7HLC9</accession>
<dbReference type="InterPro" id="IPR036597">
    <property type="entry name" value="Fido-like_dom_sf"/>
</dbReference>
<dbReference type="InterPro" id="IPR036388">
    <property type="entry name" value="WH-like_DNA-bd_sf"/>
</dbReference>
<reference evidence="2 3" key="2">
    <citation type="submission" date="2018-12" db="EMBL/GenBank/DDBJ databases">
        <title>Rhizobacter gummiphilus sp. nov., a rubber-degrading bacterium isolated from the soil of a botanical garden in Japan.</title>
        <authorList>
            <person name="Shunsuke S.S."/>
        </authorList>
    </citation>
    <scope>NUCLEOTIDE SEQUENCE [LARGE SCALE GENOMIC DNA]</scope>
    <source>
        <strain evidence="2 3">S-16</strain>
    </source>
</reference>
<dbReference type="AlphaFoldDB" id="A0A3N7HLC9"/>
<keyword evidence="3" id="KW-1185">Reference proteome</keyword>
<dbReference type="PROSITE" id="PS51459">
    <property type="entry name" value="FIDO"/>
    <property type="match status" value="1"/>
</dbReference>
<protein>
    <submittedName>
        <fullName evidence="2">Fic family protein</fullName>
    </submittedName>
</protein>
<dbReference type="Gene3D" id="1.10.10.10">
    <property type="entry name" value="Winged helix-like DNA-binding domain superfamily/Winged helix DNA-binding domain"/>
    <property type="match status" value="1"/>
</dbReference>
<dbReference type="EMBL" id="QUSW01000006">
    <property type="protein sequence ID" value="RQP22928.1"/>
    <property type="molecule type" value="Genomic_DNA"/>
</dbReference>
<evidence type="ECO:0000313" key="2">
    <source>
        <dbReference type="EMBL" id="RQP22928.1"/>
    </source>
</evidence>
<reference evidence="2 3" key="1">
    <citation type="submission" date="2018-08" db="EMBL/GenBank/DDBJ databases">
        <authorList>
            <person name="Khan S.A."/>
            <person name="Jeon C.O."/>
            <person name="Chun B.H."/>
            <person name="Jeong S.E."/>
        </authorList>
    </citation>
    <scope>NUCLEOTIDE SEQUENCE [LARGE SCALE GENOMIC DNA]</scope>
    <source>
        <strain evidence="2 3">S-16</strain>
    </source>
</reference>
<proteinExistence type="predicted"/>
<dbReference type="SUPFAM" id="SSF140931">
    <property type="entry name" value="Fic-like"/>
    <property type="match status" value="1"/>
</dbReference>
<organism evidence="2 3">
    <name type="scientific">Piscinibacter terrae</name>
    <dbReference type="NCBI Taxonomy" id="2496871"/>
    <lineage>
        <taxon>Bacteria</taxon>
        <taxon>Pseudomonadati</taxon>
        <taxon>Pseudomonadota</taxon>
        <taxon>Betaproteobacteria</taxon>
        <taxon>Burkholderiales</taxon>
        <taxon>Sphaerotilaceae</taxon>
        <taxon>Piscinibacter</taxon>
    </lineage>
</organism>
<gene>
    <name evidence="2" type="ORF">DZC73_21405</name>
</gene>
<dbReference type="Pfam" id="PF02661">
    <property type="entry name" value="Fic"/>
    <property type="match status" value="1"/>
</dbReference>
<name>A0A3N7HLC9_9BURK</name>
<dbReference type="Gene3D" id="1.10.3290.10">
    <property type="entry name" value="Fido-like domain"/>
    <property type="match status" value="1"/>
</dbReference>
<dbReference type="OrthoDB" id="9807853at2"/>
<evidence type="ECO:0000259" key="1">
    <source>
        <dbReference type="PROSITE" id="PS51459"/>
    </source>
</evidence>
<evidence type="ECO:0000313" key="3">
    <source>
        <dbReference type="Proteomes" id="UP000267464"/>
    </source>
</evidence>
<feature type="domain" description="Fido" evidence="1">
    <location>
        <begin position="192"/>
        <end position="318"/>
    </location>
</feature>
<dbReference type="Proteomes" id="UP000267464">
    <property type="component" value="Unassembled WGS sequence"/>
</dbReference>